<evidence type="ECO:0000313" key="2">
    <source>
        <dbReference type="Proteomes" id="UP000207679"/>
    </source>
</evidence>
<organism evidence="1 2">
    <name type="scientific">Gordonia phage GMA5</name>
    <dbReference type="NCBI Taxonomy" id="1647472"/>
    <lineage>
        <taxon>Viruses</taxon>
        <taxon>Duplodnaviria</taxon>
        <taxon>Heunggongvirae</taxon>
        <taxon>Uroviricota</taxon>
        <taxon>Caudoviricetes</taxon>
        <taxon>Grutrevirus</taxon>
        <taxon>Grutrevirus GMA5</taxon>
    </lineage>
</organism>
<protein>
    <submittedName>
        <fullName evidence="1">Uncharacterized protein</fullName>
    </submittedName>
</protein>
<dbReference type="Proteomes" id="UP000207679">
    <property type="component" value="Segment"/>
</dbReference>
<name>A0A0K0MX60_9CAUD</name>
<dbReference type="KEGG" id="vg:28800024"/>
<dbReference type="GeneID" id="28800024"/>
<gene>
    <name evidence="1" type="ORF">GMA5_11</name>
</gene>
<evidence type="ECO:0000313" key="1">
    <source>
        <dbReference type="EMBL" id="AKI28623.1"/>
    </source>
</evidence>
<dbReference type="RefSeq" id="YP_009273608.1">
    <property type="nucleotide sequence ID" value="NC_030907.1"/>
</dbReference>
<keyword evidence="2" id="KW-1185">Reference proteome</keyword>
<dbReference type="EMBL" id="KR053198">
    <property type="protein sequence ID" value="AKI28623.1"/>
    <property type="molecule type" value="Genomic_DNA"/>
</dbReference>
<reference evidence="1 2" key="1">
    <citation type="journal article" date="2015" name="PLoS ONE">
        <title>Lysis to Kill: Evaluation of the Lytic Abilities, and Genomics of Nine Bacteriophages Infective for Gordonia spp. and Their Potential Use in Activated Sludge Foam Biocontrol.</title>
        <authorList>
            <person name="Dyson Z.A."/>
            <person name="Tucci J."/>
            <person name="Seviour R.J."/>
            <person name="Petrovski S."/>
        </authorList>
    </citation>
    <scope>NUCLEOTIDE SEQUENCE [LARGE SCALE GENOMIC DNA]</scope>
</reference>
<proteinExistence type="predicted"/>
<sequence length="97" mass="10754">MAIQRILLDVLMNDGTEHTDVVITVKDRKVAADVGRRHKWGTAQDDPETYSMFWAYSALHRTGRFQGSFDEFIDAAEVITAAEVGEVDPTATTTPVV</sequence>
<dbReference type="OrthoDB" id="25135at10239"/>
<accession>A0A0K0MX60</accession>